<keyword evidence="4 6" id="KW-1133">Transmembrane helix</keyword>
<feature type="transmembrane region" description="Helical" evidence="6">
    <location>
        <begin position="290"/>
        <end position="315"/>
    </location>
</feature>
<evidence type="ECO:0000256" key="2">
    <source>
        <dbReference type="ARBA" id="ARBA00022448"/>
    </source>
</evidence>
<evidence type="ECO:0000259" key="7">
    <source>
        <dbReference type="PROSITE" id="PS50850"/>
    </source>
</evidence>
<feature type="transmembrane region" description="Helical" evidence="6">
    <location>
        <begin position="393"/>
        <end position="412"/>
    </location>
</feature>
<feature type="transmembrane region" description="Helical" evidence="6">
    <location>
        <begin position="206"/>
        <end position="224"/>
    </location>
</feature>
<dbReference type="Gene3D" id="1.20.1250.20">
    <property type="entry name" value="MFS general substrate transporter like domains"/>
    <property type="match status" value="1"/>
</dbReference>
<evidence type="ECO:0000313" key="8">
    <source>
        <dbReference type="EMBL" id="CAH2040140.1"/>
    </source>
</evidence>
<dbReference type="Pfam" id="PF07690">
    <property type="entry name" value="MFS_1"/>
    <property type="match status" value="1"/>
</dbReference>
<proteinExistence type="predicted"/>
<evidence type="ECO:0000256" key="6">
    <source>
        <dbReference type="SAM" id="Phobius"/>
    </source>
</evidence>
<sequence length="447" mass="47969">MSSEIKTNADLEKSAEKMGEVTFEDAIEITGHGKFNNFVLLTCGLIMLNVSMESVGMSYVITAAECDLGLTSEHKGLITAAAFIGIISTSFLWGYLGDRYGRRAVMLPAMISSAAFSLASSFASDVWMILLLRILTGCLVSASSATVYAYLGEMHVSSRRASAIAWGSAFISFSFIILPGLAWVIIPGQWTWQWGAIRLAPWRVFMWSWCAPGLLASVALLVLPESPRYLLAAKGPEAALPVLSTMFAWNQGKAASCFPVEKIASSNTESTKGGFVGAIKNISLLFRPPLIRCVIISHISMFAIFMLSSGLYMWVPDILNNILNSKSEESITICQIVHDKFQAARNLTLEADLKFCHTEVSVGVFPISMGMGSVFAITYLAIGFFIDRIGKKALYCGIMFVCGLATIGAAFVPQGGAATALLIIALCSGCAASILAAIAVDVFPTCL</sequence>
<evidence type="ECO:0000256" key="1">
    <source>
        <dbReference type="ARBA" id="ARBA00004141"/>
    </source>
</evidence>
<dbReference type="PANTHER" id="PTHR23511:SF35">
    <property type="entry name" value="MAJOR FACILITATOR SUPERFAMILY (MFS) PROFILE DOMAIN-CONTAINING PROTEIN"/>
    <property type="match status" value="1"/>
</dbReference>
<evidence type="ECO:0000256" key="3">
    <source>
        <dbReference type="ARBA" id="ARBA00022692"/>
    </source>
</evidence>
<dbReference type="InterPro" id="IPR011701">
    <property type="entry name" value="MFS"/>
</dbReference>
<keyword evidence="9" id="KW-1185">Reference proteome</keyword>
<dbReference type="InterPro" id="IPR020846">
    <property type="entry name" value="MFS_dom"/>
</dbReference>
<dbReference type="EMBL" id="OW152824">
    <property type="protein sequence ID" value="CAH2040140.1"/>
    <property type="molecule type" value="Genomic_DNA"/>
</dbReference>
<dbReference type="PROSITE" id="PS50850">
    <property type="entry name" value="MFS"/>
    <property type="match status" value="1"/>
</dbReference>
<evidence type="ECO:0000256" key="5">
    <source>
        <dbReference type="ARBA" id="ARBA00023136"/>
    </source>
</evidence>
<feature type="transmembrane region" description="Helical" evidence="6">
    <location>
        <begin position="104"/>
        <end position="123"/>
    </location>
</feature>
<feature type="transmembrane region" description="Helical" evidence="6">
    <location>
        <begin position="76"/>
        <end position="97"/>
    </location>
</feature>
<name>A0ABN8HVR3_9NEOP</name>
<accession>A0ABN8HVR3</accession>
<dbReference type="Proteomes" id="UP000837857">
    <property type="component" value="Chromosome 12"/>
</dbReference>
<feature type="transmembrane region" description="Helical" evidence="6">
    <location>
        <begin position="363"/>
        <end position="386"/>
    </location>
</feature>
<reference evidence="8" key="1">
    <citation type="submission" date="2022-03" db="EMBL/GenBank/DDBJ databases">
        <authorList>
            <person name="Martin H S."/>
        </authorList>
    </citation>
    <scope>NUCLEOTIDE SEQUENCE</scope>
</reference>
<feature type="transmembrane region" description="Helical" evidence="6">
    <location>
        <begin position="38"/>
        <end position="64"/>
    </location>
</feature>
<dbReference type="PANTHER" id="PTHR23511">
    <property type="entry name" value="SYNAPTIC VESICLE GLYCOPROTEIN 2"/>
    <property type="match status" value="1"/>
</dbReference>
<feature type="transmembrane region" description="Helical" evidence="6">
    <location>
        <begin position="129"/>
        <end position="151"/>
    </location>
</feature>
<comment type="subcellular location">
    <subcellularLocation>
        <location evidence="1">Membrane</location>
        <topology evidence="1">Multi-pass membrane protein</topology>
    </subcellularLocation>
</comment>
<protein>
    <recommendedName>
        <fullName evidence="7">Major facilitator superfamily (MFS) profile domain-containing protein</fullName>
    </recommendedName>
</protein>
<dbReference type="InterPro" id="IPR036259">
    <property type="entry name" value="MFS_trans_sf"/>
</dbReference>
<feature type="transmembrane region" description="Helical" evidence="6">
    <location>
        <begin position="418"/>
        <end position="443"/>
    </location>
</feature>
<keyword evidence="3 6" id="KW-0812">Transmembrane</keyword>
<evidence type="ECO:0000313" key="9">
    <source>
        <dbReference type="Proteomes" id="UP000837857"/>
    </source>
</evidence>
<gene>
    <name evidence="8" type="ORF">IPOD504_LOCUS2312</name>
</gene>
<feature type="transmembrane region" description="Helical" evidence="6">
    <location>
        <begin position="163"/>
        <end position="186"/>
    </location>
</feature>
<feature type="domain" description="Major facilitator superfamily (MFS) profile" evidence="7">
    <location>
        <begin position="37"/>
        <end position="447"/>
    </location>
</feature>
<feature type="non-terminal residue" evidence="8">
    <location>
        <position position="1"/>
    </location>
</feature>
<organism evidence="8 9">
    <name type="scientific">Iphiclides podalirius</name>
    <name type="common">scarce swallowtail</name>
    <dbReference type="NCBI Taxonomy" id="110791"/>
    <lineage>
        <taxon>Eukaryota</taxon>
        <taxon>Metazoa</taxon>
        <taxon>Ecdysozoa</taxon>
        <taxon>Arthropoda</taxon>
        <taxon>Hexapoda</taxon>
        <taxon>Insecta</taxon>
        <taxon>Pterygota</taxon>
        <taxon>Neoptera</taxon>
        <taxon>Endopterygota</taxon>
        <taxon>Lepidoptera</taxon>
        <taxon>Glossata</taxon>
        <taxon>Ditrysia</taxon>
        <taxon>Papilionoidea</taxon>
        <taxon>Papilionidae</taxon>
        <taxon>Papilioninae</taxon>
        <taxon>Iphiclides</taxon>
    </lineage>
</organism>
<keyword evidence="2" id="KW-0813">Transport</keyword>
<keyword evidence="5 6" id="KW-0472">Membrane</keyword>
<dbReference type="SUPFAM" id="SSF103473">
    <property type="entry name" value="MFS general substrate transporter"/>
    <property type="match status" value="1"/>
</dbReference>
<evidence type="ECO:0000256" key="4">
    <source>
        <dbReference type="ARBA" id="ARBA00022989"/>
    </source>
</evidence>